<gene>
    <name evidence="2" type="ORF">g.45019</name>
</gene>
<feature type="region of interest" description="Disordered" evidence="1">
    <location>
        <begin position="87"/>
        <end position="110"/>
    </location>
</feature>
<reference evidence="2" key="1">
    <citation type="submission" date="2015-01" db="EMBL/GenBank/DDBJ databases">
        <title>Transcriptome Assembly of Fopius arisanus.</title>
        <authorList>
            <person name="Geib S."/>
        </authorList>
    </citation>
    <scope>NUCLEOTIDE SEQUENCE</scope>
</reference>
<accession>A0A0C9R2Z9</accession>
<dbReference type="EMBL" id="GBYB01010619">
    <property type="protein sequence ID" value="JAG80386.1"/>
    <property type="molecule type" value="Transcribed_RNA"/>
</dbReference>
<name>A0A0C9R2Z9_9HYME</name>
<dbReference type="AlphaFoldDB" id="A0A0C9R2Z9"/>
<evidence type="ECO:0000313" key="2">
    <source>
        <dbReference type="EMBL" id="JAG80386.1"/>
    </source>
</evidence>
<evidence type="ECO:0000256" key="1">
    <source>
        <dbReference type="SAM" id="MobiDB-lite"/>
    </source>
</evidence>
<sequence>MNQIVIPSHDKLSMRLLSDSTPSCGQTISRHHKMDGEHRCGVKRECIPPIIPVTGCTLFTSAHWMRRKRACAFGTPSSSYHCEIPMRGREKKNKVPQLTEVRASQSPSGR</sequence>
<proteinExistence type="predicted"/>
<organism evidence="2">
    <name type="scientific">Fopius arisanus</name>
    <dbReference type="NCBI Taxonomy" id="64838"/>
    <lineage>
        <taxon>Eukaryota</taxon>
        <taxon>Metazoa</taxon>
        <taxon>Ecdysozoa</taxon>
        <taxon>Arthropoda</taxon>
        <taxon>Hexapoda</taxon>
        <taxon>Insecta</taxon>
        <taxon>Pterygota</taxon>
        <taxon>Neoptera</taxon>
        <taxon>Endopterygota</taxon>
        <taxon>Hymenoptera</taxon>
        <taxon>Apocrita</taxon>
        <taxon>Ichneumonoidea</taxon>
        <taxon>Braconidae</taxon>
        <taxon>Opiinae</taxon>
        <taxon>Fopius</taxon>
    </lineage>
</organism>
<protein>
    <submittedName>
        <fullName evidence="2">Uncharacterized protein</fullName>
    </submittedName>
</protein>